<evidence type="ECO:0000313" key="3">
    <source>
        <dbReference type="EMBL" id="WUV46755.1"/>
    </source>
</evidence>
<sequence length="212" mass="22189">MDPSRAHHRSVVAVLACIGPIAAAGLLACGTETTTESTGTPSTSAVAEPTGLRWQSFQGVDLPVAEQGPHHIEGPVASGYERSPAGAALAAIQSTVRMSIATDSQWPIVGQRMLAPGPGRDAWATARAQISITAPITSGAPKVLGYQISHYSLDATDVDIYTSHPDNSITRNHTHVLWQTEDWRLQLPDNPTAASVTTVAASPADMVALAPR</sequence>
<dbReference type="Proteomes" id="UP001432062">
    <property type="component" value="Chromosome"/>
</dbReference>
<feature type="signal peptide" evidence="1">
    <location>
        <begin position="1"/>
        <end position="24"/>
    </location>
</feature>
<feature type="domain" description="DUF8175" evidence="2">
    <location>
        <begin position="35"/>
        <end position="198"/>
    </location>
</feature>
<gene>
    <name evidence="3" type="ORF">OG563_00375</name>
</gene>
<proteinExistence type="predicted"/>
<dbReference type="Pfam" id="PF26526">
    <property type="entry name" value="DUF8175"/>
    <property type="match status" value="1"/>
</dbReference>
<evidence type="ECO:0000259" key="2">
    <source>
        <dbReference type="Pfam" id="PF26526"/>
    </source>
</evidence>
<dbReference type="EMBL" id="CP109441">
    <property type="protein sequence ID" value="WUV46755.1"/>
    <property type="molecule type" value="Genomic_DNA"/>
</dbReference>
<keyword evidence="4" id="KW-1185">Reference proteome</keyword>
<keyword evidence="1" id="KW-0732">Signal</keyword>
<evidence type="ECO:0000313" key="4">
    <source>
        <dbReference type="Proteomes" id="UP001432062"/>
    </source>
</evidence>
<accession>A0ABZ1YTZ6</accession>
<organism evidence="3 4">
    <name type="scientific">Nocardia vinacea</name>
    <dbReference type="NCBI Taxonomy" id="96468"/>
    <lineage>
        <taxon>Bacteria</taxon>
        <taxon>Bacillati</taxon>
        <taxon>Actinomycetota</taxon>
        <taxon>Actinomycetes</taxon>
        <taxon>Mycobacteriales</taxon>
        <taxon>Nocardiaceae</taxon>
        <taxon>Nocardia</taxon>
    </lineage>
</organism>
<feature type="chain" id="PRO_5046606472" description="DUF8175 domain-containing protein" evidence="1">
    <location>
        <begin position="25"/>
        <end position="212"/>
    </location>
</feature>
<dbReference type="PROSITE" id="PS51257">
    <property type="entry name" value="PROKAR_LIPOPROTEIN"/>
    <property type="match status" value="1"/>
</dbReference>
<evidence type="ECO:0000256" key="1">
    <source>
        <dbReference type="SAM" id="SignalP"/>
    </source>
</evidence>
<protein>
    <recommendedName>
        <fullName evidence="2">DUF8175 domain-containing protein</fullName>
    </recommendedName>
</protein>
<dbReference type="RefSeq" id="WP_329410789.1">
    <property type="nucleotide sequence ID" value="NZ_CP109441.1"/>
</dbReference>
<dbReference type="InterPro" id="IPR058488">
    <property type="entry name" value="DUF8175"/>
</dbReference>
<name>A0ABZ1YTZ6_9NOCA</name>
<reference evidence="3" key="1">
    <citation type="submission" date="2022-10" db="EMBL/GenBank/DDBJ databases">
        <title>The complete genomes of actinobacterial strains from the NBC collection.</title>
        <authorList>
            <person name="Joergensen T.S."/>
            <person name="Alvarez Arevalo M."/>
            <person name="Sterndorff E.B."/>
            <person name="Faurdal D."/>
            <person name="Vuksanovic O."/>
            <person name="Mourched A.-S."/>
            <person name="Charusanti P."/>
            <person name="Shaw S."/>
            <person name="Blin K."/>
            <person name="Weber T."/>
        </authorList>
    </citation>
    <scope>NUCLEOTIDE SEQUENCE</scope>
    <source>
        <strain evidence="3">NBC_01482</strain>
    </source>
</reference>